<feature type="region of interest" description="Disordered" evidence="1">
    <location>
        <begin position="1188"/>
        <end position="1263"/>
    </location>
</feature>
<feature type="region of interest" description="Disordered" evidence="1">
    <location>
        <begin position="929"/>
        <end position="974"/>
    </location>
</feature>
<accession>A0A061B1Y6</accession>
<feature type="compositionally biased region" description="Polar residues" evidence="1">
    <location>
        <begin position="216"/>
        <end position="226"/>
    </location>
</feature>
<feature type="region of interest" description="Disordered" evidence="1">
    <location>
        <begin position="1000"/>
        <end position="1020"/>
    </location>
</feature>
<feature type="compositionally biased region" description="Low complexity" evidence="1">
    <location>
        <begin position="773"/>
        <end position="783"/>
    </location>
</feature>
<feature type="region of interest" description="Disordered" evidence="1">
    <location>
        <begin position="1"/>
        <end position="378"/>
    </location>
</feature>
<feature type="compositionally biased region" description="Low complexity" evidence="1">
    <location>
        <begin position="1129"/>
        <end position="1174"/>
    </location>
</feature>
<feature type="compositionally biased region" description="Low complexity" evidence="1">
    <location>
        <begin position="33"/>
        <end position="45"/>
    </location>
</feature>
<feature type="compositionally biased region" description="Low complexity" evidence="1">
    <location>
        <begin position="1108"/>
        <end position="1119"/>
    </location>
</feature>
<reference evidence="2" key="1">
    <citation type="journal article" date="2014" name="Genome Announc.">
        <title>Draft genome sequence of Rhodosporidium toruloides CECT1137, an oleaginous yeast of biotechnological interest.</title>
        <authorList>
            <person name="Morin N."/>
            <person name="Calcas X."/>
            <person name="Devillers H."/>
            <person name="Durrens P."/>
            <person name="Sherman D.J."/>
            <person name="Nicaud J.-M."/>
            <person name="Neuveglise C."/>
        </authorList>
    </citation>
    <scope>NUCLEOTIDE SEQUENCE</scope>
    <source>
        <strain evidence="2">CECT1137</strain>
    </source>
</reference>
<gene>
    <name evidence="2" type="ORF">RHTO0S_08e02102g</name>
</gene>
<feature type="region of interest" description="Disordered" evidence="1">
    <location>
        <begin position="726"/>
        <end position="886"/>
    </location>
</feature>
<dbReference type="OrthoDB" id="2530523at2759"/>
<feature type="region of interest" description="Disordered" evidence="1">
    <location>
        <begin position="1108"/>
        <end position="1174"/>
    </location>
</feature>
<evidence type="ECO:0000313" key="2">
    <source>
        <dbReference type="EMBL" id="CDR43462.1"/>
    </source>
</evidence>
<feature type="compositionally biased region" description="Low complexity" evidence="1">
    <location>
        <begin position="416"/>
        <end position="432"/>
    </location>
</feature>
<feature type="compositionally biased region" description="Pro residues" evidence="1">
    <location>
        <begin position="13"/>
        <end position="27"/>
    </location>
</feature>
<feature type="compositionally biased region" description="Polar residues" evidence="1">
    <location>
        <begin position="1252"/>
        <end position="1263"/>
    </location>
</feature>
<protein>
    <submittedName>
        <fullName evidence="2">RHTO0S08e02102g1_1</fullName>
    </submittedName>
</protein>
<feature type="compositionally biased region" description="Low complexity" evidence="1">
    <location>
        <begin position="1188"/>
        <end position="1198"/>
    </location>
</feature>
<feature type="compositionally biased region" description="Basic and acidic residues" evidence="1">
    <location>
        <begin position="284"/>
        <end position="294"/>
    </location>
</feature>
<feature type="compositionally biased region" description="Polar residues" evidence="1">
    <location>
        <begin position="244"/>
        <end position="257"/>
    </location>
</feature>
<dbReference type="EMBL" id="LK052943">
    <property type="protein sequence ID" value="CDR43462.1"/>
    <property type="molecule type" value="Genomic_DNA"/>
</dbReference>
<feature type="region of interest" description="Disordered" evidence="1">
    <location>
        <begin position="1032"/>
        <end position="1074"/>
    </location>
</feature>
<feature type="compositionally biased region" description="Pro residues" evidence="1">
    <location>
        <begin position="1058"/>
        <end position="1071"/>
    </location>
</feature>
<feature type="region of interest" description="Disordered" evidence="1">
    <location>
        <begin position="613"/>
        <end position="643"/>
    </location>
</feature>
<feature type="compositionally biased region" description="Pro residues" evidence="1">
    <location>
        <begin position="526"/>
        <end position="538"/>
    </location>
</feature>
<name>A0A061B1Y6_RHOTO</name>
<feature type="compositionally biased region" description="Low complexity" evidence="1">
    <location>
        <begin position="1211"/>
        <end position="1221"/>
    </location>
</feature>
<feature type="compositionally biased region" description="Low complexity" evidence="1">
    <location>
        <begin position="164"/>
        <end position="174"/>
    </location>
</feature>
<evidence type="ECO:0000256" key="1">
    <source>
        <dbReference type="SAM" id="MobiDB-lite"/>
    </source>
</evidence>
<proteinExistence type="predicted"/>
<feature type="compositionally biased region" description="Low complexity" evidence="1">
    <location>
        <begin position="1011"/>
        <end position="1020"/>
    </location>
</feature>
<feature type="region of interest" description="Disordered" evidence="1">
    <location>
        <begin position="416"/>
        <end position="448"/>
    </location>
</feature>
<feature type="compositionally biased region" description="Polar residues" evidence="1">
    <location>
        <begin position="267"/>
        <end position="280"/>
    </location>
</feature>
<organism evidence="2">
    <name type="scientific">Rhodotorula toruloides</name>
    <name type="common">Yeast</name>
    <name type="synonym">Rhodosporidium toruloides</name>
    <dbReference type="NCBI Taxonomy" id="5286"/>
    <lineage>
        <taxon>Eukaryota</taxon>
        <taxon>Fungi</taxon>
        <taxon>Dikarya</taxon>
        <taxon>Basidiomycota</taxon>
        <taxon>Pucciniomycotina</taxon>
        <taxon>Microbotryomycetes</taxon>
        <taxon>Sporidiobolales</taxon>
        <taxon>Sporidiobolaceae</taxon>
        <taxon>Rhodotorula</taxon>
    </lineage>
</organism>
<feature type="compositionally biased region" description="Basic and acidic residues" evidence="1">
    <location>
        <begin position="175"/>
        <end position="191"/>
    </location>
</feature>
<feature type="compositionally biased region" description="Low complexity" evidence="1">
    <location>
        <begin position="929"/>
        <end position="954"/>
    </location>
</feature>
<feature type="compositionally biased region" description="Low complexity" evidence="1">
    <location>
        <begin position="1229"/>
        <end position="1251"/>
    </location>
</feature>
<feature type="compositionally biased region" description="Polar residues" evidence="1">
    <location>
        <begin position="1035"/>
        <end position="1052"/>
    </location>
</feature>
<feature type="compositionally biased region" description="Low complexity" evidence="1">
    <location>
        <begin position="793"/>
        <end position="808"/>
    </location>
</feature>
<feature type="region of interest" description="Disordered" evidence="1">
    <location>
        <begin position="518"/>
        <end position="538"/>
    </location>
</feature>
<feature type="compositionally biased region" description="Acidic residues" evidence="1">
    <location>
        <begin position="109"/>
        <end position="134"/>
    </location>
</feature>
<sequence>MTRSTRRGQGSASPPPAASTSTAPPPATRRSTRASSANPPEASGSSAGGTGTKSRGSTPARELRRGRSRGPSVPPADLEAVAEVPRGRRSRRGSTNGLEGKGKEKAVDEAEEGDETAQDVDEQPLESLLEDGAEAEPAVKPEPVDEAIAADPSGDPGAEAMEQVAAVSPSAEAASHVDVDKTTGTSRRDSTAAEDAAGGPQLVEEGLPAAAVSPAVESTSQLTSNAVVDDPIARSPPEVADAGANSQALLAYTSASKVVSPPPIDSSKPTRSADAQNGSTEAGKAGDDGAKENSAEAVVVGDAENAGGVQVDGEASDLGKETMSTAAEEAVGQAETAGDAEASPALPVANKSADQAADMSTSIEVPPSNEAPATTAEVETIAAADSAPAASSAPSPTPVTALARATASATVSSFSPAVSPAVAASGSTTPTSQPKRTPPVPAGGIAMPPALQAMTPKDVRKRFNTHKIACVQTLNVELIKVANELVKEKPLKQVEYMPLMQRLQSNLAYLTAMSEINRGKDSTRSSPPPPILEAPPTPILGPRLAASYATLKGYFVAAEKYEMQYKRGLTIVPTAAPDATGINSAVKVGEPKPLRSAAVSATSMPALASGEVNGIVGKRTRGDEPPGGPGDGTEGPDAKKGKLDLPTVPEEEVVPANPPPSNALAPPAKLVANAPSAAIGFSTIPTDNAARFNAPPPDAAYGMSGPPAVAAASSAYSPAIPPSSVASLTATPAPPNRRSATPSQPFATPHSAPPRPTSAQSGQMYGSAMPPHLQQQQAQQLQQSPTPYAALSQQQQQADMRQPQTQTPQRPPSAAANLPRPGSAMQGQQFAPQPPPALAPQQQFQPPPPRTPVQQPQQVPPSAPPAPTGATGVGGDDRPIAEQYSSVQAIISAPTFRQLPPALQQQMQTQAQNLLYQMQAQAVAAARGGGVNQAQQQRMTTPAPTGPATVASSPRNRVPSYSQSPQVAHAQVRQASVGVPGTQYAGSYAGSMAGSPPVMQQLAHQQQVRPTSATSAGESSSAAFFREQLAAQQHALRSSTPAQYAPSPQQQHMYAAPSPSPHMQPARPPSTPANYAAFGAHQRVASGQYQQQANPYYQQAASPAQYVAASPAQQHAPSPAGYPVPQPQQPYQQAGTTAPRSFSNGSAAAAPSPRAPSRGPGTPGPGQQQRPPQQYQYVPMPTQQQYAQQNFTQQQQPSNFPPQATPAGSFASSAVPSATSSMPPPPAPTATAQQQQLSSQPPASTSTALSSIPVSTAPGSTPFLTGTSASTTLATGAPSTNAFATGSSWNSVNLGTPSVGVGLPGSDPWGNPLDSLGTSSTTGITGNSSTDISMAADDDWESFLNL</sequence>
<feature type="compositionally biased region" description="Pro residues" evidence="1">
    <location>
        <begin position="858"/>
        <end position="867"/>
    </location>
</feature>